<evidence type="ECO:0000259" key="8">
    <source>
        <dbReference type="Pfam" id="PF02384"/>
    </source>
</evidence>
<keyword evidence="5" id="KW-0949">S-adenosyl-L-methionine</keyword>
<dbReference type="KEGG" id="rak:A1C_06755"/>
<keyword evidence="4" id="KW-0808">Transferase</keyword>
<dbReference type="HOGENOM" id="CLU_1936511_0_0_5"/>
<name>A8GQ99_RICAH</name>
<dbReference type="PANTHER" id="PTHR42933">
    <property type="entry name" value="SLR6095 PROTEIN"/>
    <property type="match status" value="1"/>
</dbReference>
<dbReference type="InterPro" id="IPR029063">
    <property type="entry name" value="SAM-dependent_MTases_sf"/>
</dbReference>
<evidence type="ECO:0000256" key="6">
    <source>
        <dbReference type="ARBA" id="ARBA00022747"/>
    </source>
</evidence>
<evidence type="ECO:0000313" key="9">
    <source>
        <dbReference type="EMBL" id="ABV75574.1"/>
    </source>
</evidence>
<gene>
    <name evidence="9" type="ordered locus">A1C_06755</name>
</gene>
<evidence type="ECO:0000256" key="2">
    <source>
        <dbReference type="ARBA" id="ARBA00011900"/>
    </source>
</evidence>
<dbReference type="AlphaFoldDB" id="A8GQ99"/>
<keyword evidence="6" id="KW-0680">Restriction system</keyword>
<evidence type="ECO:0000313" key="10">
    <source>
        <dbReference type="Proteomes" id="UP000006830"/>
    </source>
</evidence>
<comment type="catalytic activity">
    <reaction evidence="7">
        <text>a 2'-deoxyadenosine in DNA + S-adenosyl-L-methionine = an N(6)-methyl-2'-deoxyadenosine in DNA + S-adenosyl-L-homocysteine + H(+)</text>
        <dbReference type="Rhea" id="RHEA:15197"/>
        <dbReference type="Rhea" id="RHEA-COMP:12418"/>
        <dbReference type="Rhea" id="RHEA-COMP:12419"/>
        <dbReference type="ChEBI" id="CHEBI:15378"/>
        <dbReference type="ChEBI" id="CHEBI:57856"/>
        <dbReference type="ChEBI" id="CHEBI:59789"/>
        <dbReference type="ChEBI" id="CHEBI:90615"/>
        <dbReference type="ChEBI" id="CHEBI:90616"/>
        <dbReference type="EC" id="2.1.1.72"/>
    </reaction>
</comment>
<evidence type="ECO:0000256" key="4">
    <source>
        <dbReference type="ARBA" id="ARBA00022679"/>
    </source>
</evidence>
<dbReference type="STRING" id="293614.A1C_06755"/>
<dbReference type="eggNOG" id="COG0286">
    <property type="taxonomic scope" value="Bacteria"/>
</dbReference>
<evidence type="ECO:0000256" key="7">
    <source>
        <dbReference type="ARBA" id="ARBA00047942"/>
    </source>
</evidence>
<evidence type="ECO:0000256" key="1">
    <source>
        <dbReference type="ARBA" id="ARBA00006594"/>
    </source>
</evidence>
<dbReference type="SUPFAM" id="SSF53335">
    <property type="entry name" value="S-adenosyl-L-methionine-dependent methyltransferases"/>
    <property type="match status" value="1"/>
</dbReference>
<comment type="similarity">
    <text evidence="1">Belongs to the N(4)/N(6)-methyltransferase family.</text>
</comment>
<dbReference type="EMBL" id="CP000847">
    <property type="protein sequence ID" value="ABV75574.1"/>
    <property type="molecule type" value="Genomic_DNA"/>
</dbReference>
<sequence length="130" mass="15073">MFPRKIILIENNFGGYSTPRNIIKTIITLIDPKFGETVYDHFCGAGGVLTEVVNYIKENNIINTEEDLEKLMFNTLYGRELTKTTRIAKMNTVLQCYDGHSEIQQIDTLRVDELFLFYTNNEAKLNSLWQ</sequence>
<dbReference type="GO" id="GO:0032259">
    <property type="term" value="P:methylation"/>
    <property type="evidence" value="ECO:0007669"/>
    <property type="project" value="UniProtKB-KW"/>
</dbReference>
<dbReference type="GO" id="GO:0003677">
    <property type="term" value="F:DNA binding"/>
    <property type="evidence" value="ECO:0007669"/>
    <property type="project" value="InterPro"/>
</dbReference>
<proteinExistence type="inferred from homology"/>
<dbReference type="Proteomes" id="UP000006830">
    <property type="component" value="Chromosome"/>
</dbReference>
<keyword evidence="3 9" id="KW-0489">Methyltransferase</keyword>
<protein>
    <recommendedName>
        <fullName evidence="2">site-specific DNA-methyltransferase (adenine-specific)</fullName>
        <ecNumber evidence="2">2.1.1.72</ecNumber>
    </recommendedName>
</protein>
<evidence type="ECO:0000256" key="5">
    <source>
        <dbReference type="ARBA" id="ARBA00022691"/>
    </source>
</evidence>
<reference evidence="9" key="1">
    <citation type="submission" date="2007-09" db="EMBL/GenBank/DDBJ databases">
        <title>Complete Genome Sequence of Rickettsia akari.</title>
        <authorList>
            <person name="Madan A."/>
            <person name="Fahey J."/>
            <person name="Helton E."/>
            <person name="Ketteman M."/>
            <person name="Madan A."/>
            <person name="Rodrigues S."/>
            <person name="Sanchez A."/>
            <person name="Whiting M."/>
            <person name="Dasch G."/>
            <person name="Eremeeva M."/>
        </authorList>
    </citation>
    <scope>NUCLEOTIDE SEQUENCE</scope>
    <source>
        <strain evidence="9">Hartford</strain>
    </source>
</reference>
<dbReference type="InterPro" id="IPR003356">
    <property type="entry name" value="DNA_methylase_A-5"/>
</dbReference>
<dbReference type="GO" id="GO:0009007">
    <property type="term" value="F:site-specific DNA-methyltransferase (adenine-specific) activity"/>
    <property type="evidence" value="ECO:0007669"/>
    <property type="project" value="UniProtKB-EC"/>
</dbReference>
<dbReference type="Gene3D" id="3.40.50.150">
    <property type="entry name" value="Vaccinia Virus protein VP39"/>
    <property type="match status" value="1"/>
</dbReference>
<evidence type="ECO:0000256" key="3">
    <source>
        <dbReference type="ARBA" id="ARBA00022603"/>
    </source>
</evidence>
<dbReference type="Pfam" id="PF02384">
    <property type="entry name" value="N6_Mtase"/>
    <property type="match status" value="1"/>
</dbReference>
<feature type="domain" description="DNA methylase adenine-specific" evidence="8">
    <location>
        <begin position="12"/>
        <end position="113"/>
    </location>
</feature>
<accession>A8GQ99</accession>
<dbReference type="InterPro" id="IPR051537">
    <property type="entry name" value="DNA_Adenine_Mtase"/>
</dbReference>
<dbReference type="EC" id="2.1.1.72" evidence="2"/>
<organism evidence="9 10">
    <name type="scientific">Rickettsia akari (strain Hartford)</name>
    <dbReference type="NCBI Taxonomy" id="293614"/>
    <lineage>
        <taxon>Bacteria</taxon>
        <taxon>Pseudomonadati</taxon>
        <taxon>Pseudomonadota</taxon>
        <taxon>Alphaproteobacteria</taxon>
        <taxon>Rickettsiales</taxon>
        <taxon>Rickettsiaceae</taxon>
        <taxon>Rickettsieae</taxon>
        <taxon>Rickettsia</taxon>
        <taxon>spotted fever group</taxon>
    </lineage>
</organism>
<dbReference type="GO" id="GO:0008170">
    <property type="term" value="F:N-methyltransferase activity"/>
    <property type="evidence" value="ECO:0007669"/>
    <property type="project" value="InterPro"/>
</dbReference>
<dbReference type="PANTHER" id="PTHR42933:SF3">
    <property type="entry name" value="TYPE I RESTRICTION ENZYME MJAVIII METHYLASE SUBUNIT"/>
    <property type="match status" value="1"/>
</dbReference>
<keyword evidence="10" id="KW-1185">Reference proteome</keyword>
<dbReference type="GO" id="GO:0009307">
    <property type="term" value="P:DNA restriction-modification system"/>
    <property type="evidence" value="ECO:0007669"/>
    <property type="project" value="UniProtKB-KW"/>
</dbReference>
<dbReference type="REBASE" id="40932">
    <property type="entry name" value="M.RakHORF6755P"/>
</dbReference>